<dbReference type="AlphaFoldDB" id="A0AAW7CD16"/>
<organism evidence="1 2">
    <name type="scientific">Heyndrickxia coagulans</name>
    <name type="common">Weizmannia coagulans</name>
    <dbReference type="NCBI Taxonomy" id="1398"/>
    <lineage>
        <taxon>Bacteria</taxon>
        <taxon>Bacillati</taxon>
        <taxon>Bacillota</taxon>
        <taxon>Bacilli</taxon>
        <taxon>Bacillales</taxon>
        <taxon>Bacillaceae</taxon>
        <taxon>Heyndrickxia</taxon>
    </lineage>
</organism>
<evidence type="ECO:0000313" key="2">
    <source>
        <dbReference type="Proteomes" id="UP001223084"/>
    </source>
</evidence>
<dbReference type="RefSeq" id="WP_285958457.1">
    <property type="nucleotide sequence ID" value="NZ_JASUZX010000002.1"/>
</dbReference>
<dbReference type="Proteomes" id="UP001223084">
    <property type="component" value="Unassembled WGS sequence"/>
</dbReference>
<comment type="caution">
    <text evidence="1">The sequence shown here is derived from an EMBL/GenBank/DDBJ whole genome shotgun (WGS) entry which is preliminary data.</text>
</comment>
<dbReference type="Pfam" id="PF18928">
    <property type="entry name" value="DUF5677"/>
    <property type="match status" value="1"/>
</dbReference>
<dbReference type="InterPro" id="IPR043733">
    <property type="entry name" value="DUF5677"/>
</dbReference>
<accession>A0AAW7CD16</accession>
<name>A0AAW7CD16_HEYCO</name>
<dbReference type="EMBL" id="JASUZX010000002">
    <property type="protein sequence ID" value="MDL5041592.1"/>
    <property type="molecule type" value="Genomic_DNA"/>
</dbReference>
<evidence type="ECO:0000313" key="1">
    <source>
        <dbReference type="EMBL" id="MDL5041592.1"/>
    </source>
</evidence>
<sequence length="250" mass="28814">MADDTTSYMLDTMYEQVMMFRAEEQEFLSIQEQKWYKAFVASESMYIMVLEATQSYVEHVNELPKEELKNHNYTFTAMLHIHGRALQQFFEIISLMKNGFADGAYARWRSMYELSIISSFITKYGERVAKAFIQSSETNDRYEWARASGAFSKNKKYVTFNDIQNNCDINSKIWRKQYDLANKIIHASPQGTFARLSNMGTKNNIPVGRSDFGITTPAEHSAISLAQITTMFFTIYPSGDSVVAVKYINN</sequence>
<reference evidence="1" key="1">
    <citation type="submission" date="2023-06" db="EMBL/GenBank/DDBJ databases">
        <title>Probiogenomic evaluation and L lactic producing Weizmannia coaggulans BKMTCR2-2 from tree bark.</title>
        <authorList>
            <person name="Mahittikon J."/>
            <person name="Tanasupawat S."/>
        </authorList>
    </citation>
    <scope>NUCLEOTIDE SEQUENCE</scope>
    <source>
        <strain evidence="1">BKMTCR2-2</strain>
    </source>
</reference>
<gene>
    <name evidence="1" type="ORF">QN341_11120</name>
</gene>
<proteinExistence type="predicted"/>
<protein>
    <submittedName>
        <fullName evidence="1">DUF5677 domain-containing protein</fullName>
    </submittedName>
</protein>